<dbReference type="AlphaFoldDB" id="A0A679BE49"/>
<name>A0A679BE49_ORYGL</name>
<sequence>MQSGNHPTDDGSPTQDSSNLTARANSKELSRLARSKRKRKLDLRRSGSPSTKNYSSADETNALQRKRKLDEKRTGFQMSNNESSADTGNPLQRQIDMTAIGYCIAQSSEAVIAETTSGGNNLTGLMNMDENVSDDSVDAFALGSKMLKL</sequence>
<accession>A0A679BE49</accession>
<feature type="compositionally biased region" description="Polar residues" evidence="1">
    <location>
        <begin position="1"/>
        <end position="24"/>
    </location>
</feature>
<protein>
    <submittedName>
        <fullName evidence="2">AT hook motif-containing protein-like</fullName>
    </submittedName>
</protein>
<feature type="compositionally biased region" description="Polar residues" evidence="1">
    <location>
        <begin position="47"/>
        <end position="63"/>
    </location>
</feature>
<dbReference type="EMBL" id="AP018859">
    <property type="protein sequence ID" value="BBF89429.1"/>
    <property type="molecule type" value="Genomic_DNA"/>
</dbReference>
<organism evidence="2">
    <name type="scientific">Oryza glaberrima</name>
    <name type="common">African rice</name>
    <dbReference type="NCBI Taxonomy" id="4538"/>
    <lineage>
        <taxon>Eukaryota</taxon>
        <taxon>Viridiplantae</taxon>
        <taxon>Streptophyta</taxon>
        <taxon>Embryophyta</taxon>
        <taxon>Tracheophyta</taxon>
        <taxon>Spermatophyta</taxon>
        <taxon>Magnoliopsida</taxon>
        <taxon>Liliopsida</taxon>
        <taxon>Poales</taxon>
        <taxon>Poaceae</taxon>
        <taxon>BOP clade</taxon>
        <taxon>Oryzoideae</taxon>
        <taxon>Oryzeae</taxon>
        <taxon>Oryzinae</taxon>
        <taxon>Oryza</taxon>
    </lineage>
</organism>
<evidence type="ECO:0000256" key="1">
    <source>
        <dbReference type="SAM" id="MobiDB-lite"/>
    </source>
</evidence>
<evidence type="ECO:0000313" key="2">
    <source>
        <dbReference type="EMBL" id="BBF89429.1"/>
    </source>
</evidence>
<feature type="compositionally biased region" description="Basic residues" evidence="1">
    <location>
        <begin position="33"/>
        <end position="42"/>
    </location>
</feature>
<proteinExistence type="predicted"/>
<feature type="compositionally biased region" description="Polar residues" evidence="1">
    <location>
        <begin position="76"/>
        <end position="91"/>
    </location>
</feature>
<reference evidence="2" key="1">
    <citation type="submission" date="2018-08" db="EMBL/GenBank/DDBJ databases">
        <title>Oryza glaberrima genomic DNA, chromosome 11, BAC clone:Ogla0134B22.</title>
        <authorList>
            <person name="Wu J."/>
            <person name="Kanamori H."/>
        </authorList>
    </citation>
    <scope>NUCLEOTIDE SEQUENCE</scope>
    <source>
        <strain evidence="2">IRGC104038</strain>
    </source>
</reference>
<feature type="region of interest" description="Disordered" evidence="1">
    <location>
        <begin position="1"/>
        <end position="91"/>
    </location>
</feature>
<gene>
    <name evidence="2" type="primary">Ogla0134B22.15</name>
</gene>